<dbReference type="GO" id="GO:0005484">
    <property type="term" value="F:SNAP receptor activity"/>
    <property type="evidence" value="ECO:0007669"/>
    <property type="project" value="TreeGrafter"/>
</dbReference>
<dbReference type="GO" id="GO:0006887">
    <property type="term" value="P:exocytosis"/>
    <property type="evidence" value="ECO:0007669"/>
    <property type="project" value="TreeGrafter"/>
</dbReference>
<evidence type="ECO:0000256" key="2">
    <source>
        <dbReference type="SAM" id="MobiDB-lite"/>
    </source>
</evidence>
<evidence type="ECO:0000313" key="5">
    <source>
        <dbReference type="Proteomes" id="UP000316270"/>
    </source>
</evidence>
<reference evidence="4 5" key="1">
    <citation type="submission" date="2019-07" db="EMBL/GenBank/DDBJ databases">
        <title>Finished genome of Venturia effusa.</title>
        <authorList>
            <person name="Young C.A."/>
            <person name="Cox M.P."/>
            <person name="Ganley A.R.D."/>
            <person name="David W.J."/>
        </authorList>
    </citation>
    <scope>NUCLEOTIDE SEQUENCE [LARGE SCALE GENOMIC DNA]</scope>
    <source>
        <strain evidence="5">albino</strain>
    </source>
</reference>
<evidence type="ECO:0000259" key="3">
    <source>
        <dbReference type="PROSITE" id="PS50192"/>
    </source>
</evidence>
<keyword evidence="5" id="KW-1185">Reference proteome</keyword>
<dbReference type="FunFam" id="1.20.5.110:FF:000048">
    <property type="entry name" value="Protein transport protein SEC9"/>
    <property type="match status" value="1"/>
</dbReference>
<dbReference type="GO" id="GO:0031201">
    <property type="term" value="C:SNARE complex"/>
    <property type="evidence" value="ECO:0007669"/>
    <property type="project" value="TreeGrafter"/>
</dbReference>
<feature type="region of interest" description="Disordered" evidence="2">
    <location>
        <begin position="349"/>
        <end position="387"/>
    </location>
</feature>
<feature type="region of interest" description="Disordered" evidence="2">
    <location>
        <begin position="1"/>
        <end position="228"/>
    </location>
</feature>
<comment type="similarity">
    <text evidence="1">Belongs to the SNAP-25 family.</text>
</comment>
<sequence>MKKFGLKRNKDKGDSSRSESPANLNPYAQAPAADPYTSNNNTPPPAYNGPPSASYRQEKSAGNASGYGAPNPPVNQGRYAAPAAGGAGYGGYGQGGSRYGSSEGGNAAPTGSRYGGGGYGGFGGAPPLSDDAGPAPTSRYGGGAAAPTSRYGGGAPDAGQSRYGGAPADPTSRYGGGAPGGQSGYGAPVGGRYGGAAAANGAEQDQAGASEWETGRGNGEPQGYGAYEDRVLTAEEQEEEDIQATKNEIKFIKQSDVSSTRNALRIAAQAEETGRATLERLGAQGERIHNTERNLDLASNQNRLAAEKAREIKTLNRSMFAVHVANPFTSAKRTREREEEVLRIAREDRERRDQTRAAAWDSQARQSEVQRDLNRQGAPKPIGKQSLADRAKFQFEADSEDEEMEGEIDQNIDLLHGATTRLKNLGLAMGQEVDSQNRHIERIGGKVDKVDDEIALNRNRLDRIK</sequence>
<evidence type="ECO:0000313" key="4">
    <source>
        <dbReference type="EMBL" id="QDS68004.1"/>
    </source>
</evidence>
<dbReference type="OrthoDB" id="18679at2759"/>
<evidence type="ECO:0000256" key="1">
    <source>
        <dbReference type="ARBA" id="ARBA00009480"/>
    </source>
</evidence>
<dbReference type="STRING" id="50376.A0A517KX98"/>
<dbReference type="InterPro" id="IPR000727">
    <property type="entry name" value="T_SNARE_dom"/>
</dbReference>
<accession>A0A517KX98</accession>
<dbReference type="GO" id="GO:0005886">
    <property type="term" value="C:plasma membrane"/>
    <property type="evidence" value="ECO:0007669"/>
    <property type="project" value="TreeGrafter"/>
</dbReference>
<dbReference type="CDD" id="cd15886">
    <property type="entry name" value="SNARE_SEC9N"/>
    <property type="match status" value="1"/>
</dbReference>
<dbReference type="GO" id="GO:0006906">
    <property type="term" value="P:vesicle fusion"/>
    <property type="evidence" value="ECO:0007669"/>
    <property type="project" value="TreeGrafter"/>
</dbReference>
<feature type="compositionally biased region" description="Gly residues" evidence="2">
    <location>
        <begin position="85"/>
        <end position="98"/>
    </location>
</feature>
<dbReference type="Proteomes" id="UP000316270">
    <property type="component" value="Chromosome 1"/>
</dbReference>
<dbReference type="AlphaFoldDB" id="A0A517KX98"/>
<dbReference type="GO" id="GO:0019905">
    <property type="term" value="F:syntaxin binding"/>
    <property type="evidence" value="ECO:0007669"/>
    <property type="project" value="TreeGrafter"/>
</dbReference>
<proteinExistence type="inferred from homology"/>
<dbReference type="PANTHER" id="PTHR19305">
    <property type="entry name" value="SYNAPTOSOMAL ASSOCIATED PROTEIN"/>
    <property type="match status" value="1"/>
</dbReference>
<feature type="compositionally biased region" description="Basic residues" evidence="2">
    <location>
        <begin position="1"/>
        <end position="10"/>
    </location>
</feature>
<feature type="domain" description="T-SNARE coiled-coil homology" evidence="3">
    <location>
        <begin position="402"/>
        <end position="464"/>
    </location>
</feature>
<gene>
    <name evidence="4" type="ORF">FKW77_009368</name>
</gene>
<dbReference type="PROSITE" id="PS50192">
    <property type="entry name" value="T_SNARE"/>
    <property type="match status" value="1"/>
</dbReference>
<organism evidence="4 5">
    <name type="scientific">Venturia effusa</name>
    <dbReference type="NCBI Taxonomy" id="50376"/>
    <lineage>
        <taxon>Eukaryota</taxon>
        <taxon>Fungi</taxon>
        <taxon>Dikarya</taxon>
        <taxon>Ascomycota</taxon>
        <taxon>Pezizomycotina</taxon>
        <taxon>Dothideomycetes</taxon>
        <taxon>Pleosporomycetidae</taxon>
        <taxon>Venturiales</taxon>
        <taxon>Venturiaceae</taxon>
        <taxon>Venturia</taxon>
    </lineage>
</organism>
<dbReference type="EMBL" id="CP042185">
    <property type="protein sequence ID" value="QDS68004.1"/>
    <property type="molecule type" value="Genomic_DNA"/>
</dbReference>
<feature type="compositionally biased region" description="Low complexity" evidence="2">
    <location>
        <begin position="195"/>
        <end position="209"/>
    </location>
</feature>
<dbReference type="SUPFAM" id="SSF58038">
    <property type="entry name" value="SNARE fusion complex"/>
    <property type="match status" value="2"/>
</dbReference>
<dbReference type="PANTHER" id="PTHR19305:SF9">
    <property type="entry name" value="SYNAPTOSOMAL-ASSOCIATED PROTEIN 29"/>
    <property type="match status" value="1"/>
</dbReference>
<name>A0A517KX98_9PEZI</name>
<feature type="compositionally biased region" description="Gly residues" evidence="2">
    <location>
        <begin position="174"/>
        <end position="194"/>
    </location>
</feature>
<feature type="compositionally biased region" description="Gly residues" evidence="2">
    <location>
        <begin position="113"/>
        <end position="124"/>
    </location>
</feature>
<protein>
    <recommendedName>
        <fullName evidence="3">t-SNARE coiled-coil homology domain-containing protein</fullName>
    </recommendedName>
</protein>
<dbReference type="Gene3D" id="1.20.5.110">
    <property type="match status" value="2"/>
</dbReference>
<dbReference type="SMART" id="SM00397">
    <property type="entry name" value="t_SNARE"/>
    <property type="match status" value="2"/>
</dbReference>
<dbReference type="CDD" id="cd15857">
    <property type="entry name" value="SNARE_SEC9C"/>
    <property type="match status" value="1"/>
</dbReference>